<dbReference type="GO" id="GO:0005634">
    <property type="term" value="C:nucleus"/>
    <property type="evidence" value="ECO:0007669"/>
    <property type="project" value="UniProtKB-SubCell"/>
</dbReference>
<dbReference type="AlphaFoldDB" id="A0AA39IBB7"/>
<keyword evidence="4 12" id="KW-0479">Metal-binding</keyword>
<gene>
    <name evidence="14" type="ORF">QR680_014492</name>
</gene>
<dbReference type="GO" id="GO:0003713">
    <property type="term" value="F:transcription coactivator activity"/>
    <property type="evidence" value="ECO:0007669"/>
    <property type="project" value="TreeGrafter"/>
</dbReference>
<feature type="zinc finger region" description="TAZ-type" evidence="12">
    <location>
        <begin position="24"/>
        <end position="107"/>
    </location>
</feature>
<proteinExistence type="predicted"/>
<keyword evidence="3" id="KW-0808">Transferase</keyword>
<dbReference type="EMBL" id="JAUCMV010000002">
    <property type="protein sequence ID" value="KAK0420058.1"/>
    <property type="molecule type" value="Genomic_DNA"/>
</dbReference>
<dbReference type="Pfam" id="PF02135">
    <property type="entry name" value="zf-TAZ"/>
    <property type="match status" value="1"/>
</dbReference>
<dbReference type="Proteomes" id="UP001175271">
    <property type="component" value="Unassembled WGS sequence"/>
</dbReference>
<dbReference type="GO" id="GO:0000123">
    <property type="term" value="C:histone acetyltransferase complex"/>
    <property type="evidence" value="ECO:0007669"/>
    <property type="project" value="TreeGrafter"/>
</dbReference>
<sequence>MESLRNIEPSAESSSEEELMDVRVKKEVQVIDKTERCLQILNHASKCQNPKCFAASCLRMKMIIDHSRQCGNRIECVACRQLLALCFHHASQCKEKQECKVTFCEYLRPIYIESLLNAI</sequence>
<dbReference type="SMART" id="SM00551">
    <property type="entry name" value="ZnF_TAZ"/>
    <property type="match status" value="1"/>
</dbReference>
<dbReference type="GO" id="GO:0005667">
    <property type="term" value="C:transcription regulator complex"/>
    <property type="evidence" value="ECO:0007669"/>
    <property type="project" value="TreeGrafter"/>
</dbReference>
<keyword evidence="15" id="KW-1185">Reference proteome</keyword>
<evidence type="ECO:0000256" key="4">
    <source>
        <dbReference type="ARBA" id="ARBA00022723"/>
    </source>
</evidence>
<keyword evidence="8" id="KW-0805">Transcription regulation</keyword>
<dbReference type="InterPro" id="IPR013178">
    <property type="entry name" value="Histone_AcTrfase_Rtt109/CBP"/>
</dbReference>
<evidence type="ECO:0000256" key="8">
    <source>
        <dbReference type="ARBA" id="ARBA00023015"/>
    </source>
</evidence>
<keyword evidence="5 12" id="KW-0863">Zinc-finger</keyword>
<protein>
    <recommendedName>
        <fullName evidence="2">histone acetyltransferase</fullName>
        <ecNumber evidence="2">2.3.1.48</ecNumber>
    </recommendedName>
</protein>
<evidence type="ECO:0000256" key="10">
    <source>
        <dbReference type="ARBA" id="ARBA00023242"/>
    </source>
</evidence>
<evidence type="ECO:0000256" key="12">
    <source>
        <dbReference type="PROSITE-ProRule" id="PRU00203"/>
    </source>
</evidence>
<dbReference type="EC" id="2.3.1.48" evidence="2"/>
<dbReference type="PANTHER" id="PTHR13808:SF1">
    <property type="entry name" value="HISTONE ACETYLTRANSFERASE"/>
    <property type="match status" value="1"/>
</dbReference>
<feature type="domain" description="TAZ-type" evidence="13">
    <location>
        <begin position="24"/>
        <end position="107"/>
    </location>
</feature>
<dbReference type="GO" id="GO:0031490">
    <property type="term" value="F:chromatin DNA binding"/>
    <property type="evidence" value="ECO:0007669"/>
    <property type="project" value="TreeGrafter"/>
</dbReference>
<organism evidence="14 15">
    <name type="scientific">Steinernema hermaphroditum</name>
    <dbReference type="NCBI Taxonomy" id="289476"/>
    <lineage>
        <taxon>Eukaryota</taxon>
        <taxon>Metazoa</taxon>
        <taxon>Ecdysozoa</taxon>
        <taxon>Nematoda</taxon>
        <taxon>Chromadorea</taxon>
        <taxon>Rhabditida</taxon>
        <taxon>Tylenchina</taxon>
        <taxon>Panagrolaimomorpha</taxon>
        <taxon>Strongyloidoidea</taxon>
        <taxon>Steinernematidae</taxon>
        <taxon>Steinernema</taxon>
    </lineage>
</organism>
<name>A0AA39IBB7_9BILA</name>
<comment type="caution">
    <text evidence="14">The sequence shown here is derived from an EMBL/GenBank/DDBJ whole genome shotgun (WGS) entry which is preliminary data.</text>
</comment>
<evidence type="ECO:0000256" key="7">
    <source>
        <dbReference type="ARBA" id="ARBA00022853"/>
    </source>
</evidence>
<keyword evidence="9" id="KW-0804">Transcription</keyword>
<comment type="subcellular location">
    <subcellularLocation>
        <location evidence="1">Nucleus</location>
    </subcellularLocation>
</comment>
<keyword evidence="7" id="KW-0156">Chromatin regulator</keyword>
<dbReference type="PANTHER" id="PTHR13808">
    <property type="entry name" value="CBP/P300-RELATED"/>
    <property type="match status" value="1"/>
</dbReference>
<accession>A0AA39IBB7</accession>
<keyword evidence="10" id="KW-0539">Nucleus</keyword>
<evidence type="ECO:0000256" key="3">
    <source>
        <dbReference type="ARBA" id="ARBA00022679"/>
    </source>
</evidence>
<evidence type="ECO:0000256" key="9">
    <source>
        <dbReference type="ARBA" id="ARBA00023163"/>
    </source>
</evidence>
<evidence type="ECO:0000313" key="14">
    <source>
        <dbReference type="EMBL" id="KAK0420058.1"/>
    </source>
</evidence>
<reference evidence="14" key="1">
    <citation type="submission" date="2023-06" db="EMBL/GenBank/DDBJ databases">
        <title>Genomic analysis of the entomopathogenic nematode Steinernema hermaphroditum.</title>
        <authorList>
            <person name="Schwarz E.M."/>
            <person name="Heppert J.K."/>
            <person name="Baniya A."/>
            <person name="Schwartz H.T."/>
            <person name="Tan C.-H."/>
            <person name="Antoshechkin I."/>
            <person name="Sternberg P.W."/>
            <person name="Goodrich-Blair H."/>
            <person name="Dillman A.R."/>
        </authorList>
    </citation>
    <scope>NUCLEOTIDE SEQUENCE</scope>
    <source>
        <strain evidence="14">PS9179</strain>
        <tissue evidence="14">Whole animal</tissue>
    </source>
</reference>
<dbReference type="GO" id="GO:0008270">
    <property type="term" value="F:zinc ion binding"/>
    <property type="evidence" value="ECO:0007669"/>
    <property type="project" value="UniProtKB-KW"/>
</dbReference>
<comment type="catalytic activity">
    <reaction evidence="11">
        <text>L-lysyl-[protein] + acetyl-CoA = N(6)-acetyl-L-lysyl-[protein] + CoA + H(+)</text>
        <dbReference type="Rhea" id="RHEA:45948"/>
        <dbReference type="Rhea" id="RHEA-COMP:9752"/>
        <dbReference type="Rhea" id="RHEA-COMP:10731"/>
        <dbReference type="ChEBI" id="CHEBI:15378"/>
        <dbReference type="ChEBI" id="CHEBI:29969"/>
        <dbReference type="ChEBI" id="CHEBI:57287"/>
        <dbReference type="ChEBI" id="CHEBI:57288"/>
        <dbReference type="ChEBI" id="CHEBI:61930"/>
        <dbReference type="EC" id="2.3.1.48"/>
    </reaction>
</comment>
<dbReference type="PROSITE" id="PS50134">
    <property type="entry name" value="ZF_TAZ"/>
    <property type="match status" value="1"/>
</dbReference>
<dbReference type="Gene3D" id="1.20.1020.10">
    <property type="entry name" value="TAZ domain"/>
    <property type="match status" value="1"/>
</dbReference>
<evidence type="ECO:0000256" key="6">
    <source>
        <dbReference type="ARBA" id="ARBA00022833"/>
    </source>
</evidence>
<dbReference type="SUPFAM" id="SSF57933">
    <property type="entry name" value="TAZ domain"/>
    <property type="match status" value="1"/>
</dbReference>
<evidence type="ECO:0000256" key="11">
    <source>
        <dbReference type="ARBA" id="ARBA00048017"/>
    </source>
</evidence>
<evidence type="ECO:0000256" key="5">
    <source>
        <dbReference type="ARBA" id="ARBA00022771"/>
    </source>
</evidence>
<dbReference type="InterPro" id="IPR000197">
    <property type="entry name" value="Znf_TAZ"/>
</dbReference>
<evidence type="ECO:0000313" key="15">
    <source>
        <dbReference type="Proteomes" id="UP001175271"/>
    </source>
</evidence>
<dbReference type="GO" id="GO:0045944">
    <property type="term" value="P:positive regulation of transcription by RNA polymerase II"/>
    <property type="evidence" value="ECO:0007669"/>
    <property type="project" value="TreeGrafter"/>
</dbReference>
<evidence type="ECO:0000259" key="13">
    <source>
        <dbReference type="PROSITE" id="PS50134"/>
    </source>
</evidence>
<dbReference type="InterPro" id="IPR035898">
    <property type="entry name" value="TAZ_dom_sf"/>
</dbReference>
<keyword evidence="6 12" id="KW-0862">Zinc</keyword>
<dbReference type="GO" id="GO:0004402">
    <property type="term" value="F:histone acetyltransferase activity"/>
    <property type="evidence" value="ECO:0007669"/>
    <property type="project" value="InterPro"/>
</dbReference>
<evidence type="ECO:0000256" key="2">
    <source>
        <dbReference type="ARBA" id="ARBA00013184"/>
    </source>
</evidence>
<evidence type="ECO:0000256" key="1">
    <source>
        <dbReference type="ARBA" id="ARBA00004123"/>
    </source>
</evidence>